<protein>
    <submittedName>
        <fullName evidence="3">Uncharacterized protein</fullName>
    </submittedName>
</protein>
<evidence type="ECO:0000313" key="4">
    <source>
        <dbReference type="Proteomes" id="UP001187531"/>
    </source>
</evidence>
<feature type="compositionally biased region" description="Polar residues" evidence="1">
    <location>
        <begin position="188"/>
        <end position="198"/>
    </location>
</feature>
<feature type="compositionally biased region" description="Polar residues" evidence="1">
    <location>
        <begin position="314"/>
        <end position="324"/>
    </location>
</feature>
<dbReference type="Proteomes" id="UP001187531">
    <property type="component" value="Unassembled WGS sequence"/>
</dbReference>
<feature type="compositionally biased region" description="Low complexity" evidence="1">
    <location>
        <begin position="408"/>
        <end position="421"/>
    </location>
</feature>
<feature type="compositionally biased region" description="Basic and acidic residues" evidence="1">
    <location>
        <begin position="291"/>
        <end position="303"/>
    </location>
</feature>
<feature type="region of interest" description="Disordered" evidence="1">
    <location>
        <begin position="188"/>
        <end position="459"/>
    </location>
</feature>
<name>A0AA88HTT7_ARTSF</name>
<keyword evidence="4" id="KW-1185">Reference proteome</keyword>
<accession>A0AA88HTT7</accession>
<feature type="compositionally biased region" description="Basic and acidic residues" evidence="1">
    <location>
        <begin position="341"/>
        <end position="353"/>
    </location>
</feature>
<gene>
    <name evidence="3" type="ORF">QYM36_012024</name>
</gene>
<feature type="compositionally biased region" description="Polar residues" evidence="1">
    <location>
        <begin position="78"/>
        <end position="90"/>
    </location>
</feature>
<feature type="signal peptide" evidence="2">
    <location>
        <begin position="1"/>
        <end position="16"/>
    </location>
</feature>
<keyword evidence="2" id="KW-0732">Signal</keyword>
<sequence>MSLEIKMLLLCYCVSAIPVDLREPIKRPEILRIDNAKVKNDQDFPPLPQPEKPILERQSSVKDLVNFWEQRGNDDSRPSSPVSPQGQGVNNRPVISKGPTDLKNGQSSIFKDTTIDLGKKGSSQPVISKAELPKEPTFGQEISKLTVTLKPASRSTASIALNSPKPLSSSSNAGSSFSNNFEDSILTNSKLDSNSPKATESVKPQFDLQSQKLPFNSNSGGSAFGSLSQRPFADKPVPESSNKGADRVITSPGLNKPTGNEQKTGEDPFLSIQRRPSLPKEVQDELIATVARKEAEKKEKGDNSRLPFAAQGDSGFSTSTSGQRRPSLPKEIQDELIATVAKKEAEKKEKAGDSRSPVNFQGNVNSPVPGKDFDNNKKVIHSGITQKDVSHSLPVNTMQGGKLENDKNVSSVRTNNTTTVRTDIKVATTQKNGTDETKISKDKKDDTKSSGGFLSKIFG</sequence>
<evidence type="ECO:0000256" key="2">
    <source>
        <dbReference type="SAM" id="SignalP"/>
    </source>
</evidence>
<feature type="compositionally biased region" description="Polar residues" evidence="1">
    <location>
        <begin position="356"/>
        <end position="366"/>
    </location>
</feature>
<proteinExistence type="predicted"/>
<feature type="chain" id="PRO_5041733281" evidence="2">
    <location>
        <begin position="17"/>
        <end position="459"/>
    </location>
</feature>
<comment type="caution">
    <text evidence="3">The sequence shown here is derived from an EMBL/GenBank/DDBJ whole genome shotgun (WGS) entry which is preliminary data.</text>
</comment>
<dbReference type="AlphaFoldDB" id="A0AA88HTT7"/>
<evidence type="ECO:0000313" key="3">
    <source>
        <dbReference type="EMBL" id="KAK2710707.1"/>
    </source>
</evidence>
<feature type="compositionally biased region" description="Basic and acidic residues" evidence="1">
    <location>
        <begin position="433"/>
        <end position="448"/>
    </location>
</feature>
<reference evidence="3" key="1">
    <citation type="submission" date="2023-07" db="EMBL/GenBank/DDBJ databases">
        <title>Chromosome-level genome assembly of Artemia franciscana.</title>
        <authorList>
            <person name="Jo E."/>
        </authorList>
    </citation>
    <scope>NUCLEOTIDE SEQUENCE</scope>
    <source>
        <tissue evidence="3">Whole body</tissue>
    </source>
</reference>
<organism evidence="3 4">
    <name type="scientific">Artemia franciscana</name>
    <name type="common">Brine shrimp</name>
    <name type="synonym">Artemia sanfranciscana</name>
    <dbReference type="NCBI Taxonomy" id="6661"/>
    <lineage>
        <taxon>Eukaryota</taxon>
        <taxon>Metazoa</taxon>
        <taxon>Ecdysozoa</taxon>
        <taxon>Arthropoda</taxon>
        <taxon>Crustacea</taxon>
        <taxon>Branchiopoda</taxon>
        <taxon>Anostraca</taxon>
        <taxon>Artemiidae</taxon>
        <taxon>Artemia</taxon>
    </lineage>
</organism>
<feature type="compositionally biased region" description="Polar residues" evidence="1">
    <location>
        <begin position="383"/>
        <end position="399"/>
    </location>
</feature>
<feature type="compositionally biased region" description="Low complexity" evidence="1">
    <location>
        <begin position="215"/>
        <end position="228"/>
    </location>
</feature>
<dbReference type="EMBL" id="JAVRJZ010000016">
    <property type="protein sequence ID" value="KAK2710707.1"/>
    <property type="molecule type" value="Genomic_DNA"/>
</dbReference>
<feature type="region of interest" description="Disordered" evidence="1">
    <location>
        <begin position="70"/>
        <end position="135"/>
    </location>
</feature>
<evidence type="ECO:0000256" key="1">
    <source>
        <dbReference type="SAM" id="MobiDB-lite"/>
    </source>
</evidence>